<feature type="region of interest" description="Disordered" evidence="1">
    <location>
        <begin position="1"/>
        <end position="129"/>
    </location>
</feature>
<keyword evidence="3" id="KW-1185">Reference proteome</keyword>
<feature type="region of interest" description="Disordered" evidence="1">
    <location>
        <begin position="148"/>
        <end position="167"/>
    </location>
</feature>
<feature type="compositionally biased region" description="Low complexity" evidence="1">
    <location>
        <begin position="93"/>
        <end position="114"/>
    </location>
</feature>
<evidence type="ECO:0000313" key="3">
    <source>
        <dbReference type="Proteomes" id="UP000182235"/>
    </source>
</evidence>
<dbReference type="Proteomes" id="UP000182235">
    <property type="component" value="Unassembled WGS sequence"/>
</dbReference>
<dbReference type="OrthoDB" id="4188768at2759"/>
<feature type="region of interest" description="Disordered" evidence="1">
    <location>
        <begin position="202"/>
        <end position="240"/>
    </location>
</feature>
<accession>A0A1J9PPC9</accession>
<evidence type="ECO:0000256" key="1">
    <source>
        <dbReference type="SAM" id="MobiDB-lite"/>
    </source>
</evidence>
<dbReference type="EMBL" id="LGRN01000056">
    <property type="protein sequence ID" value="OJD17746.1"/>
    <property type="molecule type" value="Genomic_DNA"/>
</dbReference>
<feature type="compositionally biased region" description="Polar residues" evidence="1">
    <location>
        <begin position="72"/>
        <end position="82"/>
    </location>
</feature>
<name>A0A1J9PPC9_9EURO</name>
<protein>
    <submittedName>
        <fullName evidence="2">Uncharacterized protein</fullName>
    </submittedName>
</protein>
<reference evidence="2 3" key="1">
    <citation type="submission" date="2015-07" db="EMBL/GenBank/DDBJ databases">
        <title>Emmonsia species relationships and genome sequence.</title>
        <authorList>
            <consortium name="The Broad Institute Genomics Platform"/>
            <person name="Cuomo C.A."/>
            <person name="Munoz J.F."/>
            <person name="Imamovic A."/>
            <person name="Priest M.E."/>
            <person name="Young S."/>
            <person name="Clay O.K."/>
            <person name="McEwen J.G."/>
        </authorList>
    </citation>
    <scope>NUCLEOTIDE SEQUENCE [LARGE SCALE GENOMIC DNA]</scope>
    <source>
        <strain evidence="2 3">UAMH 9510</strain>
    </source>
</reference>
<gene>
    <name evidence="2" type="ORF">AJ78_02155</name>
</gene>
<feature type="compositionally biased region" description="Polar residues" evidence="1">
    <location>
        <begin position="115"/>
        <end position="129"/>
    </location>
</feature>
<dbReference type="AlphaFoldDB" id="A0A1J9PPC9"/>
<organism evidence="2 3">
    <name type="scientific">Emergomyces pasteurianus Ep9510</name>
    <dbReference type="NCBI Taxonomy" id="1447872"/>
    <lineage>
        <taxon>Eukaryota</taxon>
        <taxon>Fungi</taxon>
        <taxon>Dikarya</taxon>
        <taxon>Ascomycota</taxon>
        <taxon>Pezizomycotina</taxon>
        <taxon>Eurotiomycetes</taxon>
        <taxon>Eurotiomycetidae</taxon>
        <taxon>Onygenales</taxon>
        <taxon>Ajellomycetaceae</taxon>
        <taxon>Emergomyces</taxon>
    </lineage>
</organism>
<evidence type="ECO:0000313" key="2">
    <source>
        <dbReference type="EMBL" id="OJD17746.1"/>
    </source>
</evidence>
<feature type="compositionally biased region" description="Polar residues" evidence="1">
    <location>
        <begin position="1"/>
        <end position="11"/>
    </location>
</feature>
<feature type="compositionally biased region" description="Low complexity" evidence="1">
    <location>
        <begin position="155"/>
        <end position="167"/>
    </location>
</feature>
<comment type="caution">
    <text evidence="2">The sequence shown here is derived from an EMBL/GenBank/DDBJ whole genome shotgun (WGS) entry which is preliminary data.</text>
</comment>
<proteinExistence type="predicted"/>
<feature type="compositionally biased region" description="Low complexity" evidence="1">
    <location>
        <begin position="45"/>
        <end position="64"/>
    </location>
</feature>
<feature type="compositionally biased region" description="Polar residues" evidence="1">
    <location>
        <begin position="217"/>
        <end position="228"/>
    </location>
</feature>
<sequence length="377" mass="40921">MPSSGFPTRSIPQYLHIPTQLPPPASPSAPVSSSRYSTLSKTRYLRVSTRSSRSTLTTSIRSTLPPRPSAPVPSSQYSSLSKPQHIHASQRLSRPTSAACSSSSPAPSAHPVPSVNTRAPSGTSTWSDSFPSTRCFISAALKAAATCSSPAPKAPSVSTFTSTPSSSILSTRSRSLLSIPPIPAARFNRAGNRLGAALKIARRRRRERVRPCSSSSPGSWATISSRQGSKGGSAQAHACGRRNIKSAKSVRFGGETVHEIDRWIKPGVHSQREPPSVMGRLTGWSVTPLDKPEVDEDRKYTTYWGGQVSQLTHTHLPGKPCGRSFCSWNALANVQSDLYKVARLNPNNPYLSIRPGLVFEEFNRMREKLRVRGHYLL</sequence>